<evidence type="ECO:0000256" key="7">
    <source>
        <dbReference type="SAM" id="Phobius"/>
    </source>
</evidence>
<dbReference type="InterPro" id="IPR032808">
    <property type="entry name" value="DoxX"/>
</dbReference>
<keyword evidence="6 7" id="KW-0472">Membrane</keyword>
<keyword evidence="3" id="KW-1003">Cell membrane</keyword>
<comment type="similarity">
    <text evidence="2">Belongs to the DoxX family.</text>
</comment>
<comment type="subcellular location">
    <subcellularLocation>
        <location evidence="1">Cell membrane</location>
        <topology evidence="1">Multi-pass membrane protein</topology>
    </subcellularLocation>
</comment>
<keyword evidence="9" id="KW-1185">Reference proteome</keyword>
<keyword evidence="5 7" id="KW-1133">Transmembrane helix</keyword>
<dbReference type="InterPro" id="IPR051907">
    <property type="entry name" value="DoxX-like_oxidoreductase"/>
</dbReference>
<evidence type="ECO:0000256" key="1">
    <source>
        <dbReference type="ARBA" id="ARBA00004651"/>
    </source>
</evidence>
<proteinExistence type="inferred from homology"/>
<dbReference type="EMBL" id="CP094532">
    <property type="protein sequence ID" value="UOE42447.1"/>
    <property type="molecule type" value="Genomic_DNA"/>
</dbReference>
<evidence type="ECO:0000256" key="2">
    <source>
        <dbReference type="ARBA" id="ARBA00006679"/>
    </source>
</evidence>
<organism evidence="8 9">
    <name type="scientific">Chryseobacterium suipulveris</name>
    <dbReference type="NCBI Taxonomy" id="2929800"/>
    <lineage>
        <taxon>Bacteria</taxon>
        <taxon>Pseudomonadati</taxon>
        <taxon>Bacteroidota</taxon>
        <taxon>Flavobacteriia</taxon>
        <taxon>Flavobacteriales</taxon>
        <taxon>Weeksellaceae</taxon>
        <taxon>Chryseobacterium group</taxon>
        <taxon>Chryseobacterium</taxon>
    </lineage>
</organism>
<evidence type="ECO:0000313" key="9">
    <source>
        <dbReference type="Proteomes" id="UP000831460"/>
    </source>
</evidence>
<evidence type="ECO:0000256" key="4">
    <source>
        <dbReference type="ARBA" id="ARBA00022692"/>
    </source>
</evidence>
<name>A0ABY4BTC1_9FLAO</name>
<feature type="transmembrane region" description="Helical" evidence="7">
    <location>
        <begin position="47"/>
        <end position="65"/>
    </location>
</feature>
<feature type="transmembrane region" description="Helical" evidence="7">
    <location>
        <begin position="71"/>
        <end position="89"/>
    </location>
</feature>
<reference evidence="8 9" key="1">
    <citation type="submission" date="2022-03" db="EMBL/GenBank/DDBJ databases">
        <title>Chryseobacterium sp. isolated from particulate matters in swine house.</title>
        <authorList>
            <person name="Won M."/>
            <person name="Kim S.-J."/>
            <person name="Kwon S.-W."/>
        </authorList>
    </citation>
    <scope>NUCLEOTIDE SEQUENCE [LARGE SCALE GENOMIC DNA]</scope>
    <source>
        <strain evidence="8 9">SC2-2</strain>
    </source>
</reference>
<evidence type="ECO:0000256" key="6">
    <source>
        <dbReference type="ARBA" id="ARBA00023136"/>
    </source>
</evidence>
<evidence type="ECO:0000256" key="3">
    <source>
        <dbReference type="ARBA" id="ARBA00022475"/>
    </source>
</evidence>
<keyword evidence="4 7" id="KW-0812">Transmembrane</keyword>
<dbReference type="Proteomes" id="UP000831460">
    <property type="component" value="Chromosome"/>
</dbReference>
<evidence type="ECO:0000313" key="8">
    <source>
        <dbReference type="EMBL" id="UOE42447.1"/>
    </source>
</evidence>
<feature type="transmembrane region" description="Helical" evidence="7">
    <location>
        <begin position="6"/>
        <end position="26"/>
    </location>
</feature>
<evidence type="ECO:0000256" key="5">
    <source>
        <dbReference type="ARBA" id="ARBA00022989"/>
    </source>
</evidence>
<accession>A0ABY4BTC1</accession>
<dbReference type="Pfam" id="PF07681">
    <property type="entry name" value="DoxX"/>
    <property type="match status" value="1"/>
</dbReference>
<sequence>MLKNNDLGIMILRVALGMLMLLHGIAKIKHGTGFIEGVFEQNGLPKFLAYLVYLGEIIAPLMLIVGFRTRLASILLGGTMVVVVITAAMDKIGKLTEVGAWALEVQALFFFGALALFFTGGGKFAASTKNNWD</sequence>
<dbReference type="PANTHER" id="PTHR33452:SF1">
    <property type="entry name" value="INNER MEMBRANE PROTEIN YPHA-RELATED"/>
    <property type="match status" value="1"/>
</dbReference>
<feature type="transmembrane region" description="Helical" evidence="7">
    <location>
        <begin position="101"/>
        <end position="120"/>
    </location>
</feature>
<protein>
    <submittedName>
        <fullName evidence="8">DoxX family protein</fullName>
    </submittedName>
</protein>
<gene>
    <name evidence="8" type="ORF">MTP09_07840</name>
</gene>
<dbReference type="PANTHER" id="PTHR33452">
    <property type="entry name" value="OXIDOREDUCTASE CATD-RELATED"/>
    <property type="match status" value="1"/>
</dbReference>